<evidence type="ECO:0000256" key="9">
    <source>
        <dbReference type="ARBA" id="ARBA00022840"/>
    </source>
</evidence>
<evidence type="ECO:0000256" key="13">
    <source>
        <dbReference type="ARBA" id="ARBA00047937"/>
    </source>
</evidence>
<evidence type="ECO:0000256" key="10">
    <source>
        <dbReference type="ARBA" id="ARBA00022917"/>
    </source>
</evidence>
<dbReference type="PRINTS" id="PR01043">
    <property type="entry name" value="TRNASYNTHGLY"/>
</dbReference>
<accession>A0A7S0QZS9</accession>
<protein>
    <recommendedName>
        <fullName evidence="4">glycine--tRNA ligase</fullName>
        <ecNumber evidence="4">6.1.1.14</ecNumber>
    </recommendedName>
    <alternativeName>
        <fullName evidence="12">Diadenosine tetraphosphate synthetase</fullName>
    </alternativeName>
</protein>
<evidence type="ECO:0000256" key="7">
    <source>
        <dbReference type="ARBA" id="ARBA00022679"/>
    </source>
</evidence>
<dbReference type="Gene3D" id="3.40.50.800">
    <property type="entry name" value="Anticodon-binding domain"/>
    <property type="match status" value="1"/>
</dbReference>
<dbReference type="SUPFAM" id="SSF47060">
    <property type="entry name" value="S15/NS1 RNA-binding domain"/>
    <property type="match status" value="1"/>
</dbReference>
<dbReference type="GO" id="GO:0070150">
    <property type="term" value="P:mitochondrial glycyl-tRNA aminoacylation"/>
    <property type="evidence" value="ECO:0007669"/>
    <property type="project" value="TreeGrafter"/>
</dbReference>
<dbReference type="CDD" id="cd00858">
    <property type="entry name" value="GlyRS_anticodon"/>
    <property type="match status" value="1"/>
</dbReference>
<dbReference type="FunFam" id="3.40.50.800:FF:000004">
    <property type="entry name" value="Glycine--tRNA ligase 2"/>
    <property type="match status" value="1"/>
</dbReference>
<comment type="similarity">
    <text evidence="2">Belongs to the class-II aminoacyl-tRNA synthetase family.</text>
</comment>
<feature type="domain" description="WHEP-TRS" evidence="16">
    <location>
        <begin position="7"/>
        <end position="63"/>
    </location>
</feature>
<keyword evidence="14" id="KW-0175">Coiled coil</keyword>
<dbReference type="EC" id="6.1.1.14" evidence="4"/>
<feature type="coiled-coil region" evidence="14">
    <location>
        <begin position="25"/>
        <end position="62"/>
    </location>
</feature>
<organism evidence="17">
    <name type="scientific">Pyramimonas obovata</name>
    <dbReference type="NCBI Taxonomy" id="1411642"/>
    <lineage>
        <taxon>Eukaryota</taxon>
        <taxon>Viridiplantae</taxon>
        <taxon>Chlorophyta</taxon>
        <taxon>Pyramimonadophyceae</taxon>
        <taxon>Pyramimonadales</taxon>
        <taxon>Pyramimonadaceae</taxon>
        <taxon>Pyramimonas</taxon>
        <taxon>Pyramimonas incertae sedis</taxon>
    </lineage>
</organism>
<dbReference type="PROSITE" id="PS51185">
    <property type="entry name" value="WHEP_TRS_2"/>
    <property type="match status" value="1"/>
</dbReference>
<comment type="subunit">
    <text evidence="3">Homodimer.</text>
</comment>
<reference evidence="17" key="1">
    <citation type="submission" date="2021-01" db="EMBL/GenBank/DDBJ databases">
        <authorList>
            <person name="Corre E."/>
            <person name="Pelletier E."/>
            <person name="Niang G."/>
            <person name="Scheremetjew M."/>
            <person name="Finn R."/>
            <person name="Kale V."/>
            <person name="Holt S."/>
            <person name="Cochrane G."/>
            <person name="Meng A."/>
            <person name="Brown T."/>
            <person name="Cohen L."/>
        </authorList>
    </citation>
    <scope>NUCLEOTIDE SEQUENCE</scope>
    <source>
        <strain evidence="17">CCMP722</strain>
    </source>
</reference>
<evidence type="ECO:0000256" key="12">
    <source>
        <dbReference type="ARBA" id="ARBA00030057"/>
    </source>
</evidence>
<evidence type="ECO:0000313" key="17">
    <source>
        <dbReference type="EMBL" id="CAD8659480.1"/>
    </source>
</evidence>
<keyword evidence="11" id="KW-0030">Aminoacyl-tRNA synthetase</keyword>
<dbReference type="InterPro" id="IPR027031">
    <property type="entry name" value="Gly-tRNA_synthase/POLG2"/>
</dbReference>
<dbReference type="PANTHER" id="PTHR10745">
    <property type="entry name" value="GLYCYL-TRNA SYNTHETASE/DNA POLYMERASE SUBUNIT GAMMA-2"/>
    <property type="match status" value="1"/>
</dbReference>
<dbReference type="SUPFAM" id="SSF52954">
    <property type="entry name" value="Class II aaRS ABD-related"/>
    <property type="match status" value="1"/>
</dbReference>
<dbReference type="Gene3D" id="3.30.930.10">
    <property type="entry name" value="Bira Bifunctional Protein, Domain 2"/>
    <property type="match status" value="2"/>
</dbReference>
<dbReference type="InterPro" id="IPR033731">
    <property type="entry name" value="GlyRS-like_core"/>
</dbReference>
<evidence type="ECO:0000256" key="4">
    <source>
        <dbReference type="ARBA" id="ARBA00012829"/>
    </source>
</evidence>
<evidence type="ECO:0000256" key="1">
    <source>
        <dbReference type="ARBA" id="ARBA00004496"/>
    </source>
</evidence>
<comment type="subcellular location">
    <subcellularLocation>
        <location evidence="1">Cytoplasm</location>
    </subcellularLocation>
</comment>
<dbReference type="SMART" id="SM00991">
    <property type="entry name" value="WHEP-TRS"/>
    <property type="match status" value="1"/>
</dbReference>
<dbReference type="InterPro" id="IPR009068">
    <property type="entry name" value="uS15_NS1_RNA-bd_sf"/>
</dbReference>
<dbReference type="InterPro" id="IPR004154">
    <property type="entry name" value="Anticodon-bd"/>
</dbReference>
<dbReference type="GO" id="GO:0005739">
    <property type="term" value="C:mitochondrion"/>
    <property type="evidence" value="ECO:0007669"/>
    <property type="project" value="TreeGrafter"/>
</dbReference>
<evidence type="ECO:0000256" key="3">
    <source>
        <dbReference type="ARBA" id="ARBA00011738"/>
    </source>
</evidence>
<dbReference type="FunFam" id="3.30.40.230:FF:000001">
    <property type="entry name" value="Glycine--tRNA ligase"/>
    <property type="match status" value="1"/>
</dbReference>
<dbReference type="InterPro" id="IPR000738">
    <property type="entry name" value="WHEP-TRS_dom"/>
</dbReference>
<dbReference type="Pfam" id="PF00587">
    <property type="entry name" value="tRNA-synt_2b"/>
    <property type="match status" value="1"/>
</dbReference>
<keyword evidence="9" id="KW-0067">ATP-binding</keyword>
<dbReference type="InterPro" id="IPR002315">
    <property type="entry name" value="tRNA-synt_gly"/>
</dbReference>
<dbReference type="GO" id="GO:0004820">
    <property type="term" value="F:glycine-tRNA ligase activity"/>
    <property type="evidence" value="ECO:0007669"/>
    <property type="project" value="UniProtKB-EC"/>
</dbReference>
<dbReference type="Gene3D" id="3.30.40.230">
    <property type="match status" value="1"/>
</dbReference>
<dbReference type="InterPro" id="IPR036621">
    <property type="entry name" value="Anticodon-bd_dom_sf"/>
</dbReference>
<dbReference type="PROSITE" id="PS50862">
    <property type="entry name" value="AA_TRNA_LIGASE_II"/>
    <property type="match status" value="1"/>
</dbReference>
<evidence type="ECO:0000256" key="8">
    <source>
        <dbReference type="ARBA" id="ARBA00022741"/>
    </source>
</evidence>
<keyword evidence="8" id="KW-0547">Nucleotide-binding</keyword>
<evidence type="ECO:0000259" key="16">
    <source>
        <dbReference type="PROSITE" id="PS51185"/>
    </source>
</evidence>
<dbReference type="NCBIfam" id="NF003211">
    <property type="entry name" value="PRK04173.1"/>
    <property type="match status" value="1"/>
</dbReference>
<dbReference type="Pfam" id="PF03129">
    <property type="entry name" value="HGTP_anticodon"/>
    <property type="match status" value="1"/>
</dbReference>
<keyword evidence="6" id="KW-0436">Ligase</keyword>
<name>A0A7S0QZS9_9CHLO</name>
<comment type="catalytic activity">
    <reaction evidence="13">
        <text>tRNA(Gly) + glycine + ATP = glycyl-tRNA(Gly) + AMP + diphosphate</text>
        <dbReference type="Rhea" id="RHEA:16013"/>
        <dbReference type="Rhea" id="RHEA-COMP:9664"/>
        <dbReference type="Rhea" id="RHEA-COMP:9683"/>
        <dbReference type="ChEBI" id="CHEBI:30616"/>
        <dbReference type="ChEBI" id="CHEBI:33019"/>
        <dbReference type="ChEBI" id="CHEBI:57305"/>
        <dbReference type="ChEBI" id="CHEBI:78442"/>
        <dbReference type="ChEBI" id="CHEBI:78522"/>
        <dbReference type="ChEBI" id="CHEBI:456215"/>
        <dbReference type="EC" id="6.1.1.14"/>
    </reaction>
</comment>
<dbReference type="NCBIfam" id="TIGR00389">
    <property type="entry name" value="glyS_dimeric"/>
    <property type="match status" value="1"/>
</dbReference>
<dbReference type="InterPro" id="IPR045864">
    <property type="entry name" value="aa-tRNA-synth_II/BPL/LPL"/>
</dbReference>
<gene>
    <name evidence="17" type="ORF">POBO1169_LOCUS5893</name>
</gene>
<dbReference type="SUPFAM" id="SSF55681">
    <property type="entry name" value="Class II aaRS and biotin synthetases"/>
    <property type="match status" value="1"/>
</dbReference>
<evidence type="ECO:0000256" key="5">
    <source>
        <dbReference type="ARBA" id="ARBA00022490"/>
    </source>
</evidence>
<evidence type="ECO:0000256" key="6">
    <source>
        <dbReference type="ARBA" id="ARBA00022598"/>
    </source>
</evidence>
<dbReference type="FunFam" id="3.30.930.10:FF:000158">
    <property type="entry name" value="Glycyl-tRNA synthetase"/>
    <property type="match status" value="1"/>
</dbReference>
<keyword evidence="5" id="KW-0963">Cytoplasm</keyword>
<feature type="domain" description="Aminoacyl-transfer RNA synthetases class-II family profile" evidence="15">
    <location>
        <begin position="99"/>
        <end position="561"/>
    </location>
</feature>
<dbReference type="InterPro" id="IPR006195">
    <property type="entry name" value="aa-tRNA-synth_II"/>
</dbReference>
<keyword evidence="10" id="KW-0648">Protein biosynthesis</keyword>
<dbReference type="AlphaFoldDB" id="A0A7S0QZS9"/>
<evidence type="ECO:0000259" key="15">
    <source>
        <dbReference type="PROSITE" id="PS50862"/>
    </source>
</evidence>
<dbReference type="GO" id="GO:0016740">
    <property type="term" value="F:transferase activity"/>
    <property type="evidence" value="ECO:0007669"/>
    <property type="project" value="UniProtKB-KW"/>
</dbReference>
<dbReference type="Gene3D" id="1.10.287.10">
    <property type="entry name" value="S15/NS1, RNA-binding"/>
    <property type="match status" value="1"/>
</dbReference>
<evidence type="ECO:0000256" key="2">
    <source>
        <dbReference type="ARBA" id="ARBA00008226"/>
    </source>
</evidence>
<dbReference type="Pfam" id="PF00458">
    <property type="entry name" value="WHEP-TRS"/>
    <property type="match status" value="1"/>
</dbReference>
<proteinExistence type="inferred from homology"/>
<sequence>MADLEAAIQALTLEATKQGDSVRALKAQKAEKTLITEEVEKLKAVKAELATLMKQQADEQAAAGGGKMNKETFRKNLSSTLEQNMFYMPSFKIYGGVGGLYDYGPTGAAIKANLQAFWRQHFVLEENMLEIECPAVTPYPVLKASGHVDRFIDLMVKDVVTGACYRADHLLKDVLEAKIEETADAAGKKALELTLAHLDEFGAEELGAELKKYNTKAPETGNELSDPYPFNLMFATQIGPSGMVQGFLRPETAQGIFVNFRDLLYFNGSKLPFAAAQIGQSFRNEIAPRAGLLRVREFTQMEIEHFVDPDNKKHKKFGHVRPLTFLMYPRAQQMEASGAIELNMGQAVDEGIIANETLGYFIARTYLYLVQAGIDHKRLRFRQHLQHEMAHYACDCWDAEVQTSYGWIECVGLADRSAFDLDAHSKAAGVDLTAFQKYDKPIETDVLKVEPSMKDIGKDFGKTAAGVKAALLALSDDAKSAMAAELAAGGASKLGTEAGEVEVLAKHVTIKQVKQKISGKTFTPGVIEPSFGIGRIIYCLYEHSYYTREGDDQRSVFKFTPVTAPVKATVFPLLQKPEFEPYTQRVGDVLTRAGVARKVDETGASIGKRYARTDEIGVPFAITIDHTTFEDDTVTLRERDSMAQVRVPIADVGELLQKLCNLSATWEADVLPKYPAHGTTADQ</sequence>
<evidence type="ECO:0000256" key="11">
    <source>
        <dbReference type="ARBA" id="ARBA00023146"/>
    </source>
</evidence>
<dbReference type="CDD" id="cd00774">
    <property type="entry name" value="GlyRS-like_core"/>
    <property type="match status" value="1"/>
</dbReference>
<keyword evidence="7" id="KW-0808">Transferase</keyword>
<dbReference type="InterPro" id="IPR002314">
    <property type="entry name" value="aa-tRNA-synt_IIb"/>
</dbReference>
<dbReference type="EMBL" id="HBFA01011299">
    <property type="protein sequence ID" value="CAD8659480.1"/>
    <property type="molecule type" value="Transcribed_RNA"/>
</dbReference>
<dbReference type="GO" id="GO:0005524">
    <property type="term" value="F:ATP binding"/>
    <property type="evidence" value="ECO:0007669"/>
    <property type="project" value="UniProtKB-KW"/>
</dbReference>
<evidence type="ECO:0000256" key="14">
    <source>
        <dbReference type="SAM" id="Coils"/>
    </source>
</evidence>
<dbReference type="FunFam" id="3.30.930.10:FF:000010">
    <property type="entry name" value="Glycyl-tRNA synthetase 1"/>
    <property type="match status" value="1"/>
</dbReference>
<dbReference type="PANTHER" id="PTHR10745:SF0">
    <property type="entry name" value="GLYCINE--TRNA LIGASE"/>
    <property type="match status" value="1"/>
</dbReference>